<evidence type="ECO:0000313" key="3">
    <source>
        <dbReference type="EMBL" id="HCL02222.1"/>
    </source>
</evidence>
<dbReference type="InterPro" id="IPR017853">
    <property type="entry name" value="GH"/>
</dbReference>
<comment type="caution">
    <text evidence="3">The sequence shown here is derived from an EMBL/GenBank/DDBJ whole genome shotgun (WGS) entry which is preliminary data.</text>
</comment>
<sequence length="454" mass="48969">MLKRCIVKKHFGLLLVICFLFQCFTIFSSPTKVEAASSAVSAIFGGGPFVTGGQPVMNQLKASGFNTVIIWSVHPHPNGDLYINDVLVCQNGNYVGDPAWATAWQSLKTGTTSVTRVEISVGAWGCSDFENIQALINANGTGSNTILYRNFLALKNATGADAVNFDDESLYNVNSTVQFGQMCAAMGMKVTLCPYTSSSFWSSVKSQLGSIVDRVYLQCYDGGAGNSPSSWKSIMGMNVIPGLWCLHNGSQGDSASSVKSKLTNWKSSSDGGFIWLYDDLMKLSSPNSTADYANAINSVFSSTPTPTPTPPISNNIALKKSATANQYVTNETPDKAVDGSIAGYGNGNSKWCSDNSDSAKWLKIDLGGSYNISRWVVKHAGIGGESTSYNTKDFKLQKSTDGINWTDVDSVTNNTANITDRTVATFSARYVRLYITAATQTTSNIARIYEFELY</sequence>
<feature type="domain" description="F5/8 type C" evidence="2">
    <location>
        <begin position="305"/>
        <end position="454"/>
    </location>
</feature>
<accession>A0A3D2X537</accession>
<dbReference type="SUPFAM" id="SSF49785">
    <property type="entry name" value="Galactose-binding domain-like"/>
    <property type="match status" value="1"/>
</dbReference>
<dbReference type="SUPFAM" id="SSF51445">
    <property type="entry name" value="(Trans)glycosidases"/>
    <property type="match status" value="1"/>
</dbReference>
<dbReference type="Gene3D" id="2.60.120.260">
    <property type="entry name" value="Galactose-binding domain-like"/>
    <property type="match status" value="1"/>
</dbReference>
<dbReference type="PROSITE" id="PS50022">
    <property type="entry name" value="FA58C_3"/>
    <property type="match status" value="1"/>
</dbReference>
<protein>
    <submittedName>
        <fullName evidence="3">Lysyl endopeptidase</fullName>
    </submittedName>
</protein>
<organism evidence="3 4">
    <name type="scientific">Lachnoclostridium phytofermentans</name>
    <dbReference type="NCBI Taxonomy" id="66219"/>
    <lineage>
        <taxon>Bacteria</taxon>
        <taxon>Bacillati</taxon>
        <taxon>Bacillota</taxon>
        <taxon>Clostridia</taxon>
        <taxon>Lachnospirales</taxon>
        <taxon>Lachnospiraceae</taxon>
    </lineage>
</organism>
<dbReference type="AlphaFoldDB" id="A0A3D2X537"/>
<dbReference type="Proteomes" id="UP000262969">
    <property type="component" value="Unassembled WGS sequence"/>
</dbReference>
<evidence type="ECO:0000256" key="1">
    <source>
        <dbReference type="ARBA" id="ARBA00023295"/>
    </source>
</evidence>
<dbReference type="Pfam" id="PF22633">
    <property type="entry name" value="F5_F8_type_C_2"/>
    <property type="match status" value="1"/>
</dbReference>
<proteinExistence type="predicted"/>
<gene>
    <name evidence="3" type="ORF">DHW61_07385</name>
</gene>
<dbReference type="InterPro" id="IPR008979">
    <property type="entry name" value="Galactose-bd-like_sf"/>
</dbReference>
<evidence type="ECO:0000313" key="4">
    <source>
        <dbReference type="Proteomes" id="UP000262969"/>
    </source>
</evidence>
<evidence type="ECO:0000259" key="2">
    <source>
        <dbReference type="PROSITE" id="PS50022"/>
    </source>
</evidence>
<keyword evidence="1" id="KW-0378">Hydrolase</keyword>
<dbReference type="EMBL" id="DPVV01000247">
    <property type="protein sequence ID" value="HCL02222.1"/>
    <property type="molecule type" value="Genomic_DNA"/>
</dbReference>
<dbReference type="GO" id="GO:0016798">
    <property type="term" value="F:hydrolase activity, acting on glycosyl bonds"/>
    <property type="evidence" value="ECO:0007669"/>
    <property type="project" value="UniProtKB-KW"/>
</dbReference>
<name>A0A3D2X537_9FIRM</name>
<dbReference type="InterPro" id="IPR000421">
    <property type="entry name" value="FA58C"/>
</dbReference>
<keyword evidence="1" id="KW-0326">Glycosidase</keyword>
<reference evidence="3 4" key="1">
    <citation type="journal article" date="2018" name="Nat. Biotechnol.">
        <title>A standardized bacterial taxonomy based on genome phylogeny substantially revises the tree of life.</title>
        <authorList>
            <person name="Parks D.H."/>
            <person name="Chuvochina M."/>
            <person name="Waite D.W."/>
            <person name="Rinke C."/>
            <person name="Skarshewski A."/>
            <person name="Chaumeil P.A."/>
            <person name="Hugenholtz P."/>
        </authorList>
    </citation>
    <scope>NUCLEOTIDE SEQUENCE [LARGE SCALE GENOMIC DNA]</scope>
    <source>
        <strain evidence="3">UBA11728</strain>
    </source>
</reference>